<keyword evidence="2 7" id="KW-0813">Transport</keyword>
<sequence>MNTTARTRTNGRSPAMAPASVPIKILKAIVLLIACGLVVMPFVSVISTSLADQQQITDAGGYVLLPDRPSLSAYSSILAGGVVARALLVSVGIAVVGTVLGLIVTSAMAYSLSRPTSFAHKPILMVVLLTMLFSPGIIPNYLLIKQLGLLNSWWSLILPVLVTGFSVIVLRSFMMGLPPDILESARIDGANDLQIFVRIILPLSKAALAVIGLFFAVGFWNSWFNALLYINDPSKLPLPLVLRTYVVDNARLGAEQLSGEAGVLPPTQSLQMAILVISLIPILLVCPFLQRHFTKGVLVGAVKG</sequence>
<feature type="domain" description="ABC transmembrane type-1" evidence="8">
    <location>
        <begin position="87"/>
        <end position="285"/>
    </location>
</feature>
<keyword evidence="4 7" id="KW-0812">Transmembrane</keyword>
<keyword evidence="3" id="KW-1003">Cell membrane</keyword>
<gene>
    <name evidence="9" type="ORF">E0H75_15605</name>
</gene>
<dbReference type="RefSeq" id="WP_131514274.1">
    <property type="nucleotide sequence ID" value="NZ_SJKD01000003.1"/>
</dbReference>
<keyword evidence="6 7" id="KW-0472">Membrane</keyword>
<dbReference type="InterPro" id="IPR035906">
    <property type="entry name" value="MetI-like_sf"/>
</dbReference>
<dbReference type="Proteomes" id="UP000293342">
    <property type="component" value="Unassembled WGS sequence"/>
</dbReference>
<proteinExistence type="inferred from homology"/>
<evidence type="ECO:0000256" key="2">
    <source>
        <dbReference type="ARBA" id="ARBA00022448"/>
    </source>
</evidence>
<comment type="subcellular location">
    <subcellularLocation>
        <location evidence="1 7">Cell membrane</location>
        <topology evidence="1 7">Multi-pass membrane protein</topology>
    </subcellularLocation>
</comment>
<dbReference type="InterPro" id="IPR000515">
    <property type="entry name" value="MetI-like"/>
</dbReference>
<feature type="transmembrane region" description="Helical" evidence="7">
    <location>
        <begin position="123"/>
        <end position="144"/>
    </location>
</feature>
<name>A0A4R0JT44_9ACTN</name>
<dbReference type="GO" id="GO:0055085">
    <property type="term" value="P:transmembrane transport"/>
    <property type="evidence" value="ECO:0007669"/>
    <property type="project" value="InterPro"/>
</dbReference>
<evidence type="ECO:0000313" key="10">
    <source>
        <dbReference type="Proteomes" id="UP000293342"/>
    </source>
</evidence>
<dbReference type="GO" id="GO:0005886">
    <property type="term" value="C:plasma membrane"/>
    <property type="evidence" value="ECO:0007669"/>
    <property type="project" value="UniProtKB-SubCell"/>
</dbReference>
<evidence type="ECO:0000256" key="1">
    <source>
        <dbReference type="ARBA" id="ARBA00004651"/>
    </source>
</evidence>
<dbReference type="CDD" id="cd06261">
    <property type="entry name" value="TM_PBP2"/>
    <property type="match status" value="1"/>
</dbReference>
<evidence type="ECO:0000256" key="5">
    <source>
        <dbReference type="ARBA" id="ARBA00022989"/>
    </source>
</evidence>
<evidence type="ECO:0000313" key="9">
    <source>
        <dbReference type="EMBL" id="TCC49750.1"/>
    </source>
</evidence>
<comment type="similarity">
    <text evidence="7">Belongs to the binding-protein-dependent transport system permease family.</text>
</comment>
<accession>A0A4R0JT44</accession>
<protein>
    <submittedName>
        <fullName evidence="9">Carbohydrate ABC transporter permease</fullName>
    </submittedName>
</protein>
<feature type="transmembrane region" description="Helical" evidence="7">
    <location>
        <begin position="270"/>
        <end position="289"/>
    </location>
</feature>
<comment type="caution">
    <text evidence="9">The sequence shown here is derived from an EMBL/GenBank/DDBJ whole genome shotgun (WGS) entry which is preliminary data.</text>
</comment>
<evidence type="ECO:0000256" key="6">
    <source>
        <dbReference type="ARBA" id="ARBA00023136"/>
    </source>
</evidence>
<evidence type="ECO:0000256" key="3">
    <source>
        <dbReference type="ARBA" id="ARBA00022475"/>
    </source>
</evidence>
<dbReference type="PANTHER" id="PTHR43744:SF9">
    <property type="entry name" value="POLYGALACTURONAN_RHAMNOGALACTURONAN TRANSPORT SYSTEM PERMEASE PROTEIN YTCP"/>
    <property type="match status" value="1"/>
</dbReference>
<dbReference type="PROSITE" id="PS50928">
    <property type="entry name" value="ABC_TM1"/>
    <property type="match status" value="1"/>
</dbReference>
<feature type="transmembrane region" description="Helical" evidence="7">
    <location>
        <begin position="75"/>
        <end position="103"/>
    </location>
</feature>
<dbReference type="AlphaFoldDB" id="A0A4R0JT44"/>
<organism evidence="9 10">
    <name type="scientific">Kribbella capetownensis</name>
    <dbReference type="NCBI Taxonomy" id="1572659"/>
    <lineage>
        <taxon>Bacteria</taxon>
        <taxon>Bacillati</taxon>
        <taxon>Actinomycetota</taxon>
        <taxon>Actinomycetes</taxon>
        <taxon>Propionibacteriales</taxon>
        <taxon>Kribbellaceae</taxon>
        <taxon>Kribbella</taxon>
    </lineage>
</organism>
<dbReference type="Gene3D" id="1.10.3720.10">
    <property type="entry name" value="MetI-like"/>
    <property type="match status" value="1"/>
</dbReference>
<keyword evidence="10" id="KW-1185">Reference proteome</keyword>
<dbReference type="PANTHER" id="PTHR43744">
    <property type="entry name" value="ABC TRANSPORTER PERMEASE PROTEIN MG189-RELATED-RELATED"/>
    <property type="match status" value="1"/>
</dbReference>
<dbReference type="EMBL" id="SJKD01000003">
    <property type="protein sequence ID" value="TCC49750.1"/>
    <property type="molecule type" value="Genomic_DNA"/>
</dbReference>
<evidence type="ECO:0000259" key="8">
    <source>
        <dbReference type="PROSITE" id="PS50928"/>
    </source>
</evidence>
<dbReference type="Pfam" id="PF00528">
    <property type="entry name" value="BPD_transp_1"/>
    <property type="match status" value="1"/>
</dbReference>
<evidence type="ECO:0000256" key="7">
    <source>
        <dbReference type="RuleBase" id="RU363032"/>
    </source>
</evidence>
<feature type="transmembrane region" description="Helical" evidence="7">
    <location>
        <begin position="195"/>
        <end position="220"/>
    </location>
</feature>
<evidence type="ECO:0000256" key="4">
    <source>
        <dbReference type="ARBA" id="ARBA00022692"/>
    </source>
</evidence>
<feature type="transmembrane region" description="Helical" evidence="7">
    <location>
        <begin position="156"/>
        <end position="174"/>
    </location>
</feature>
<keyword evidence="5 7" id="KW-1133">Transmembrane helix</keyword>
<reference evidence="9 10" key="1">
    <citation type="submission" date="2019-02" db="EMBL/GenBank/DDBJ databases">
        <title>Kribbella capetownensis sp. nov. and Kribbella speibonae sp. nov., isolated from soil.</title>
        <authorList>
            <person name="Curtis S.M."/>
            <person name="Norton I."/>
            <person name="Everest G.J."/>
            <person name="Meyers P.R."/>
        </authorList>
    </citation>
    <scope>NUCLEOTIDE SEQUENCE [LARGE SCALE GENOMIC DNA]</scope>
    <source>
        <strain evidence="9 10">YM53</strain>
    </source>
</reference>
<dbReference type="SUPFAM" id="SSF161098">
    <property type="entry name" value="MetI-like"/>
    <property type="match status" value="1"/>
</dbReference>
<dbReference type="OrthoDB" id="9810086at2"/>